<accession>A0ACD1GHL3</accession>
<evidence type="ECO:0000313" key="2">
    <source>
        <dbReference type="Proteomes" id="UP000249057"/>
    </source>
</evidence>
<evidence type="ECO:0000313" key="1">
    <source>
        <dbReference type="EMBL" id="RAH48648.1"/>
    </source>
</evidence>
<protein>
    <submittedName>
        <fullName evidence="1">Uncharacterized protein</fullName>
    </submittedName>
</protein>
<dbReference type="Proteomes" id="UP000249057">
    <property type="component" value="Unassembled WGS sequence"/>
</dbReference>
<proteinExistence type="predicted"/>
<dbReference type="EMBL" id="KZ825322">
    <property type="protein sequence ID" value="RAH48648.1"/>
    <property type="molecule type" value="Genomic_DNA"/>
</dbReference>
<sequence length="182" mass="19154">MAVADQPSGLMDIASSLTQDEIPFKLRCAICNKLAVNAFRLPCCDQAICENCQVSLPETCPVCAHTPLSSDLCKPNKALRTTLKAFLRTEEKKREKERQSATPATPADATPAQQELPAAATGAGDQPAEDGPASGTAPVDNVTEEPTTGSNDPEPNADNAISSEPAEAFALVGLRNKYSLPC</sequence>
<name>A0ACD1GHL3_9EURO</name>
<keyword evidence="2" id="KW-1185">Reference proteome</keyword>
<reference evidence="1" key="1">
    <citation type="submission" date="2018-02" db="EMBL/GenBank/DDBJ databases">
        <title>The genomes of Aspergillus section Nigri reveals drivers in fungal speciation.</title>
        <authorList>
            <consortium name="DOE Joint Genome Institute"/>
            <person name="Vesth T.C."/>
            <person name="Nybo J."/>
            <person name="Theobald S."/>
            <person name="Brandl J."/>
            <person name="Frisvad J.C."/>
            <person name="Nielsen K.F."/>
            <person name="Lyhne E.K."/>
            <person name="Kogle M.E."/>
            <person name="Kuo A."/>
            <person name="Riley R."/>
            <person name="Clum A."/>
            <person name="Nolan M."/>
            <person name="Lipzen A."/>
            <person name="Salamov A."/>
            <person name="Henrissat B."/>
            <person name="Wiebenga A."/>
            <person name="De vries R.P."/>
            <person name="Grigoriev I.V."/>
            <person name="Mortensen U.H."/>
            <person name="Andersen M.R."/>
            <person name="Baker S.E."/>
        </authorList>
    </citation>
    <scope>NUCLEOTIDE SEQUENCE</scope>
    <source>
        <strain evidence="1">CBS 621.78</strain>
    </source>
</reference>
<gene>
    <name evidence="1" type="ORF">BO95DRAFT_44101</name>
</gene>
<organism evidence="1 2">
    <name type="scientific">Aspergillus brunneoviolaceus CBS 621.78</name>
    <dbReference type="NCBI Taxonomy" id="1450534"/>
    <lineage>
        <taxon>Eukaryota</taxon>
        <taxon>Fungi</taxon>
        <taxon>Dikarya</taxon>
        <taxon>Ascomycota</taxon>
        <taxon>Pezizomycotina</taxon>
        <taxon>Eurotiomycetes</taxon>
        <taxon>Eurotiomycetidae</taxon>
        <taxon>Eurotiales</taxon>
        <taxon>Aspergillaceae</taxon>
        <taxon>Aspergillus</taxon>
        <taxon>Aspergillus subgen. Circumdati</taxon>
    </lineage>
</organism>